<feature type="transmembrane region" description="Helical" evidence="10">
    <location>
        <begin position="386"/>
        <end position="411"/>
    </location>
</feature>
<keyword evidence="7 8" id="KW-0472">Membrane</keyword>
<evidence type="ECO:0000256" key="10">
    <source>
        <dbReference type="SAM" id="Phobius"/>
    </source>
</evidence>
<dbReference type="Gene3D" id="1.50.40.10">
    <property type="entry name" value="Mitochondrial carrier domain"/>
    <property type="match status" value="2"/>
</dbReference>
<protein>
    <recommendedName>
        <fullName evidence="12">Mitochondrial carrier protein</fullName>
    </recommendedName>
</protein>
<evidence type="ECO:0000256" key="3">
    <source>
        <dbReference type="ARBA" id="ARBA00022448"/>
    </source>
</evidence>
<keyword evidence="5" id="KW-0677">Repeat</keyword>
<keyword evidence="4 8" id="KW-0812">Transmembrane</keyword>
<evidence type="ECO:0000256" key="7">
    <source>
        <dbReference type="ARBA" id="ARBA00023136"/>
    </source>
</evidence>
<dbReference type="AlphaFoldDB" id="A0A7S4FUN8"/>
<feature type="transmembrane region" description="Helical" evidence="10">
    <location>
        <begin position="216"/>
        <end position="239"/>
    </location>
</feature>
<evidence type="ECO:0000256" key="4">
    <source>
        <dbReference type="ARBA" id="ARBA00022692"/>
    </source>
</evidence>
<keyword evidence="3 9" id="KW-0813">Transport</keyword>
<evidence type="ECO:0000313" key="11">
    <source>
        <dbReference type="EMBL" id="CAE0815779.1"/>
    </source>
</evidence>
<gene>
    <name evidence="11" type="ORF">EGYM00163_LOCUS26937</name>
</gene>
<comment type="subcellular location">
    <subcellularLocation>
        <location evidence="1">Membrane</location>
        <topology evidence="1">Multi-pass membrane protein</topology>
    </subcellularLocation>
</comment>
<name>A0A7S4FUN8_9EUGL</name>
<reference evidence="11" key="1">
    <citation type="submission" date="2021-01" db="EMBL/GenBank/DDBJ databases">
        <authorList>
            <person name="Corre E."/>
            <person name="Pelletier E."/>
            <person name="Niang G."/>
            <person name="Scheremetjew M."/>
            <person name="Finn R."/>
            <person name="Kale V."/>
            <person name="Holt S."/>
            <person name="Cochrane G."/>
            <person name="Meng A."/>
            <person name="Brown T."/>
            <person name="Cohen L."/>
        </authorList>
    </citation>
    <scope>NUCLEOTIDE SEQUENCE</scope>
    <source>
        <strain evidence="11">CCMP1594</strain>
    </source>
</reference>
<evidence type="ECO:0000256" key="1">
    <source>
        <dbReference type="ARBA" id="ARBA00004141"/>
    </source>
</evidence>
<feature type="transmembrane region" description="Helical" evidence="10">
    <location>
        <begin position="140"/>
        <end position="157"/>
    </location>
</feature>
<dbReference type="PROSITE" id="PS50920">
    <property type="entry name" value="SOLCAR"/>
    <property type="match status" value="2"/>
</dbReference>
<dbReference type="InterPro" id="IPR023395">
    <property type="entry name" value="MCP_dom_sf"/>
</dbReference>
<dbReference type="PANTHER" id="PTHR45667">
    <property type="entry name" value="S-ADENOSYLMETHIONINE MITOCHONDRIAL CARRIER PROTEIN"/>
    <property type="match status" value="1"/>
</dbReference>
<proteinExistence type="inferred from homology"/>
<evidence type="ECO:0000256" key="5">
    <source>
        <dbReference type="ARBA" id="ARBA00022737"/>
    </source>
</evidence>
<dbReference type="EMBL" id="HBJA01076783">
    <property type="protein sequence ID" value="CAE0815779.1"/>
    <property type="molecule type" value="Transcribed_RNA"/>
</dbReference>
<dbReference type="Pfam" id="PF00153">
    <property type="entry name" value="Mito_carr"/>
    <property type="match status" value="1"/>
</dbReference>
<evidence type="ECO:0000256" key="9">
    <source>
        <dbReference type="RuleBase" id="RU000488"/>
    </source>
</evidence>
<comment type="similarity">
    <text evidence="2 9">Belongs to the mitochondrial carrier (TC 2.A.29) family.</text>
</comment>
<feature type="transmembrane region" description="Helical" evidence="10">
    <location>
        <begin position="183"/>
        <end position="204"/>
    </location>
</feature>
<evidence type="ECO:0000256" key="8">
    <source>
        <dbReference type="PROSITE-ProRule" id="PRU00282"/>
    </source>
</evidence>
<evidence type="ECO:0000256" key="2">
    <source>
        <dbReference type="ARBA" id="ARBA00006375"/>
    </source>
</evidence>
<keyword evidence="6 10" id="KW-1133">Transmembrane helix</keyword>
<feature type="transmembrane region" description="Helical" evidence="10">
    <location>
        <begin position="6"/>
        <end position="23"/>
    </location>
</feature>
<feature type="repeat" description="Solcar" evidence="8">
    <location>
        <begin position="134"/>
        <end position="207"/>
    </location>
</feature>
<feature type="repeat" description="Solcar" evidence="8">
    <location>
        <begin position="307"/>
        <end position="417"/>
    </location>
</feature>
<evidence type="ECO:0008006" key="12">
    <source>
        <dbReference type="Google" id="ProtNLM"/>
    </source>
</evidence>
<sequence length="418" mass="45897">MQGCGIGTVLGVLVWILYFREVARPKAQTLLFYPAVDPAELTLVPAGRRMPFASHLRHMGNVDFVLRMEDDAEQDAQAEDNSKRVDPMTSAKQSVVFSDDRDIYEHSTRGHEAAVGGNLLKLVVFGNLIWLSMGDYRTDMIAGFIASVVCTILLYPMETWRTRLQTGEPVLCERGVLGLYKGFWWGLFKSALPSAVYAAIFVWFRELCALHFTLSAAAAFLVDVIAGALGTLAGAVFQVPLECVAKKMQIGMPTWSAVVSTLGKGSDDYLRLTFASVLLRDVPCYGLEIALFKHFAIPDYVMGIYLGVYFQRMLRGAVASGIAAILTTPLDVIAARLMTDPAKKSEELQVSPVAGADSTVSLVPQQASVWGKICSMSRTLYREGGLLAFFAGALERVSYFVPGGCIFFWIMETLQMTM</sequence>
<dbReference type="InterPro" id="IPR018108">
    <property type="entry name" value="MCP_transmembrane"/>
</dbReference>
<dbReference type="SUPFAM" id="SSF103506">
    <property type="entry name" value="Mitochondrial carrier"/>
    <property type="match status" value="1"/>
</dbReference>
<accession>A0A7S4FUN8</accession>
<dbReference type="GO" id="GO:0016020">
    <property type="term" value="C:membrane"/>
    <property type="evidence" value="ECO:0007669"/>
    <property type="project" value="UniProtKB-SubCell"/>
</dbReference>
<evidence type="ECO:0000256" key="6">
    <source>
        <dbReference type="ARBA" id="ARBA00022989"/>
    </source>
</evidence>
<organism evidence="11">
    <name type="scientific">Eutreptiella gymnastica</name>
    <dbReference type="NCBI Taxonomy" id="73025"/>
    <lineage>
        <taxon>Eukaryota</taxon>
        <taxon>Discoba</taxon>
        <taxon>Euglenozoa</taxon>
        <taxon>Euglenida</taxon>
        <taxon>Spirocuta</taxon>
        <taxon>Euglenophyceae</taxon>
        <taxon>Eutreptiales</taxon>
        <taxon>Eutreptiaceae</taxon>
        <taxon>Eutreptiella</taxon>
    </lineage>
</organism>